<dbReference type="Proteomes" id="UP001195483">
    <property type="component" value="Unassembled WGS sequence"/>
</dbReference>
<proteinExistence type="predicted"/>
<organism evidence="1 2">
    <name type="scientific">Potamilus streckersoni</name>
    <dbReference type="NCBI Taxonomy" id="2493646"/>
    <lineage>
        <taxon>Eukaryota</taxon>
        <taxon>Metazoa</taxon>
        <taxon>Spiralia</taxon>
        <taxon>Lophotrochozoa</taxon>
        <taxon>Mollusca</taxon>
        <taxon>Bivalvia</taxon>
        <taxon>Autobranchia</taxon>
        <taxon>Heteroconchia</taxon>
        <taxon>Palaeoheterodonta</taxon>
        <taxon>Unionida</taxon>
        <taxon>Unionoidea</taxon>
        <taxon>Unionidae</taxon>
        <taxon>Ambleminae</taxon>
        <taxon>Lampsilini</taxon>
        <taxon>Potamilus</taxon>
    </lineage>
</organism>
<reference evidence="1" key="2">
    <citation type="journal article" date="2021" name="Genome Biol. Evol.">
        <title>Developing a high-quality reference genome for a parasitic bivalve with doubly uniparental inheritance (Bivalvia: Unionida).</title>
        <authorList>
            <person name="Smith C.H."/>
        </authorList>
    </citation>
    <scope>NUCLEOTIDE SEQUENCE</scope>
    <source>
        <strain evidence="1">CHS0354</strain>
        <tissue evidence="1">Mantle</tissue>
    </source>
</reference>
<name>A0AAE0SAF6_9BIVA</name>
<evidence type="ECO:0000313" key="1">
    <source>
        <dbReference type="EMBL" id="KAK3588291.1"/>
    </source>
</evidence>
<comment type="caution">
    <text evidence="1">The sequence shown here is derived from an EMBL/GenBank/DDBJ whole genome shotgun (WGS) entry which is preliminary data.</text>
</comment>
<reference evidence="1" key="1">
    <citation type="journal article" date="2021" name="Genome Biol. Evol.">
        <title>A High-Quality Reference Genome for a Parasitic Bivalve with Doubly Uniparental Inheritance (Bivalvia: Unionida).</title>
        <authorList>
            <person name="Smith C.H."/>
        </authorList>
    </citation>
    <scope>NUCLEOTIDE SEQUENCE</scope>
    <source>
        <strain evidence="1">CHS0354</strain>
    </source>
</reference>
<gene>
    <name evidence="1" type="ORF">CHS0354_034392</name>
</gene>
<accession>A0AAE0SAF6</accession>
<dbReference type="EMBL" id="JAEAOA010002017">
    <property type="protein sequence ID" value="KAK3588291.1"/>
    <property type="molecule type" value="Genomic_DNA"/>
</dbReference>
<protein>
    <submittedName>
        <fullName evidence="1">Uncharacterized protein</fullName>
    </submittedName>
</protein>
<sequence length="51" mass="5715">EEICIHFMDIYGKSAKKDGVLCGENSMCPEIFHLPTRRVGGQPLIKLQVVI</sequence>
<reference evidence="1" key="3">
    <citation type="submission" date="2023-05" db="EMBL/GenBank/DDBJ databases">
        <authorList>
            <person name="Smith C.H."/>
        </authorList>
    </citation>
    <scope>NUCLEOTIDE SEQUENCE</scope>
    <source>
        <strain evidence="1">CHS0354</strain>
        <tissue evidence="1">Mantle</tissue>
    </source>
</reference>
<evidence type="ECO:0000313" key="2">
    <source>
        <dbReference type="Proteomes" id="UP001195483"/>
    </source>
</evidence>
<keyword evidence="2" id="KW-1185">Reference proteome</keyword>
<feature type="non-terminal residue" evidence="1">
    <location>
        <position position="1"/>
    </location>
</feature>
<dbReference type="AlphaFoldDB" id="A0AAE0SAF6"/>